<proteinExistence type="predicted"/>
<evidence type="ECO:0000313" key="1">
    <source>
        <dbReference type="EMBL" id="GLK53067.1"/>
    </source>
</evidence>
<evidence type="ECO:0000313" key="2">
    <source>
        <dbReference type="Proteomes" id="UP001143486"/>
    </source>
</evidence>
<accession>A0A9W6MPE2</accession>
<dbReference type="Proteomes" id="UP001143486">
    <property type="component" value="Unassembled WGS sequence"/>
</dbReference>
<sequence length="120" mass="12279">MQAKPVLDFLPAAILALLTVCTPLLVLTEPVDGPDVAAVFPPGWQPADVMQAVARADVGLVRFGAFGNIGIVEIGDPDALARLRAAGAWLTLPPQALGGCLIGDELTTASLHPSTGARTS</sequence>
<reference evidence="1" key="1">
    <citation type="journal article" date="2014" name="Int. J. Syst. Evol. Microbiol.">
        <title>Complete genome sequence of Corynebacterium casei LMG S-19264T (=DSM 44701T), isolated from a smear-ripened cheese.</title>
        <authorList>
            <consortium name="US DOE Joint Genome Institute (JGI-PGF)"/>
            <person name="Walter F."/>
            <person name="Albersmeier A."/>
            <person name="Kalinowski J."/>
            <person name="Ruckert C."/>
        </authorList>
    </citation>
    <scope>NUCLEOTIDE SEQUENCE</scope>
    <source>
        <strain evidence="1">VKM B-1513</strain>
    </source>
</reference>
<dbReference type="RefSeq" id="WP_271187427.1">
    <property type="nucleotide sequence ID" value="NZ_BSFE01000008.1"/>
</dbReference>
<gene>
    <name evidence="1" type="ORF">GCM10017621_25750</name>
</gene>
<comment type="caution">
    <text evidence="1">The sequence shown here is derived from an EMBL/GenBank/DDBJ whole genome shotgun (WGS) entry which is preliminary data.</text>
</comment>
<organism evidence="1 2">
    <name type="scientific">Maricaulis virginensis</name>
    <dbReference type="NCBI Taxonomy" id="144022"/>
    <lineage>
        <taxon>Bacteria</taxon>
        <taxon>Pseudomonadati</taxon>
        <taxon>Pseudomonadota</taxon>
        <taxon>Alphaproteobacteria</taxon>
        <taxon>Maricaulales</taxon>
        <taxon>Maricaulaceae</taxon>
        <taxon>Maricaulis</taxon>
    </lineage>
</organism>
<dbReference type="EMBL" id="BSFE01000008">
    <property type="protein sequence ID" value="GLK53067.1"/>
    <property type="molecule type" value="Genomic_DNA"/>
</dbReference>
<keyword evidence="2" id="KW-1185">Reference proteome</keyword>
<name>A0A9W6MPE2_9PROT</name>
<protein>
    <submittedName>
        <fullName evidence="1">Uncharacterized protein</fullName>
    </submittedName>
</protein>
<dbReference type="AlphaFoldDB" id="A0A9W6MPE2"/>
<reference evidence="1" key="2">
    <citation type="submission" date="2023-01" db="EMBL/GenBank/DDBJ databases">
        <authorList>
            <person name="Sun Q."/>
            <person name="Evtushenko L."/>
        </authorList>
    </citation>
    <scope>NUCLEOTIDE SEQUENCE</scope>
    <source>
        <strain evidence="1">VKM B-1513</strain>
    </source>
</reference>